<protein>
    <recommendedName>
        <fullName evidence="4">Dirigent protein</fullName>
    </recommendedName>
</protein>
<comment type="function">
    <text evidence="4">Dirigent proteins impart stereoselectivity on the phenoxy radical-coupling reaction, yielding optically active lignans from two molecules of coniferyl alcohol in the biosynthesis of lignans, flavonolignans, and alkaloids and thus plays a central role in plant secondary metabolism.</text>
</comment>
<dbReference type="InterPro" id="IPR044859">
    <property type="entry name" value="Allene_oxi_cyc_Dirigent"/>
</dbReference>
<evidence type="ECO:0000256" key="2">
    <source>
        <dbReference type="ARBA" id="ARBA00011738"/>
    </source>
</evidence>
<evidence type="ECO:0000256" key="3">
    <source>
        <dbReference type="ARBA" id="ARBA00022525"/>
    </source>
</evidence>
<dbReference type="Pfam" id="PF03018">
    <property type="entry name" value="Dirigent"/>
    <property type="match status" value="1"/>
</dbReference>
<keyword evidence="6" id="KW-1185">Reference proteome</keyword>
<dbReference type="STRING" id="63057.A0A2P5CMF2"/>
<reference evidence="6" key="1">
    <citation type="submission" date="2016-06" db="EMBL/GenBank/DDBJ databases">
        <title>Parallel loss of symbiosis genes in relatives of nitrogen-fixing non-legume Parasponia.</title>
        <authorList>
            <person name="Van Velzen R."/>
            <person name="Holmer R."/>
            <person name="Bu F."/>
            <person name="Rutten L."/>
            <person name="Van Zeijl A."/>
            <person name="Liu W."/>
            <person name="Santuari L."/>
            <person name="Cao Q."/>
            <person name="Sharma T."/>
            <person name="Shen D."/>
            <person name="Roswanjaya Y."/>
            <person name="Wardhani T."/>
            <person name="Kalhor M.S."/>
            <person name="Jansen J."/>
            <person name="Van den Hoogen J."/>
            <person name="Gungor B."/>
            <person name="Hartog M."/>
            <person name="Hontelez J."/>
            <person name="Verver J."/>
            <person name="Yang W.-C."/>
            <person name="Schijlen E."/>
            <person name="Repin R."/>
            <person name="Schilthuizen M."/>
            <person name="Schranz E."/>
            <person name="Heidstra R."/>
            <person name="Miyata K."/>
            <person name="Fedorova E."/>
            <person name="Kohlen W."/>
            <person name="Bisseling T."/>
            <person name="Smit S."/>
            <person name="Geurts R."/>
        </authorList>
    </citation>
    <scope>NUCLEOTIDE SEQUENCE [LARGE SCALE GENOMIC DNA]</scope>
    <source>
        <strain evidence="6">cv. RG33-2</strain>
    </source>
</reference>
<dbReference type="GO" id="GO:0009699">
    <property type="term" value="P:phenylpropanoid biosynthetic process"/>
    <property type="evidence" value="ECO:0007669"/>
    <property type="project" value="UniProtKB-ARBA"/>
</dbReference>
<organism evidence="5 6">
    <name type="scientific">Trema orientale</name>
    <name type="common">Charcoal tree</name>
    <name type="synonym">Celtis orientalis</name>
    <dbReference type="NCBI Taxonomy" id="63057"/>
    <lineage>
        <taxon>Eukaryota</taxon>
        <taxon>Viridiplantae</taxon>
        <taxon>Streptophyta</taxon>
        <taxon>Embryophyta</taxon>
        <taxon>Tracheophyta</taxon>
        <taxon>Spermatophyta</taxon>
        <taxon>Magnoliopsida</taxon>
        <taxon>eudicotyledons</taxon>
        <taxon>Gunneridae</taxon>
        <taxon>Pentapetalae</taxon>
        <taxon>rosids</taxon>
        <taxon>fabids</taxon>
        <taxon>Rosales</taxon>
        <taxon>Cannabaceae</taxon>
        <taxon>Trema</taxon>
    </lineage>
</organism>
<evidence type="ECO:0000313" key="6">
    <source>
        <dbReference type="Proteomes" id="UP000237000"/>
    </source>
</evidence>
<dbReference type="Gene3D" id="2.40.480.10">
    <property type="entry name" value="Allene oxide cyclase-like"/>
    <property type="match status" value="1"/>
</dbReference>
<dbReference type="InterPro" id="IPR004265">
    <property type="entry name" value="Dirigent"/>
</dbReference>
<comment type="similarity">
    <text evidence="1 4">Belongs to the plant dirigent protein family.</text>
</comment>
<dbReference type="OrthoDB" id="1925209at2759"/>
<name>A0A2P5CMF2_TREOI</name>
<proteinExistence type="inferred from homology"/>
<dbReference type="AlphaFoldDB" id="A0A2P5CMF2"/>
<comment type="subcellular location">
    <subcellularLocation>
        <location evidence="4">Secreted</location>
        <location evidence="4">Extracellular space</location>
        <location evidence="4">Apoplast</location>
    </subcellularLocation>
</comment>
<dbReference type="EMBL" id="JXTC01000349">
    <property type="protein sequence ID" value="PON62213.1"/>
    <property type="molecule type" value="Genomic_DNA"/>
</dbReference>
<feature type="chain" id="PRO_5015020409" description="Dirigent protein" evidence="4">
    <location>
        <begin position="29"/>
        <end position="183"/>
    </location>
</feature>
<keyword evidence="4" id="KW-0052">Apoplast</keyword>
<gene>
    <name evidence="5" type="ORF">TorRG33x02_279870</name>
</gene>
<comment type="subunit">
    <text evidence="2 4">Homodimer.</text>
</comment>
<feature type="signal peptide" evidence="4">
    <location>
        <begin position="1"/>
        <end position="28"/>
    </location>
</feature>
<keyword evidence="3 4" id="KW-0964">Secreted</keyword>
<evidence type="ECO:0000313" key="5">
    <source>
        <dbReference type="EMBL" id="PON62213.1"/>
    </source>
</evidence>
<dbReference type="Proteomes" id="UP000237000">
    <property type="component" value="Unassembled WGS sequence"/>
</dbReference>
<comment type="caution">
    <text evidence="5">The sequence shown here is derived from an EMBL/GenBank/DDBJ whole genome shotgun (WGS) entry which is preliminary data.</text>
</comment>
<evidence type="ECO:0000256" key="1">
    <source>
        <dbReference type="ARBA" id="ARBA00010746"/>
    </source>
</evidence>
<evidence type="ECO:0000256" key="4">
    <source>
        <dbReference type="RuleBase" id="RU363099"/>
    </source>
</evidence>
<keyword evidence="4" id="KW-0732">Signal</keyword>
<dbReference type="InParanoid" id="A0A2P5CMF2"/>
<dbReference type="PANTHER" id="PTHR21495">
    <property type="entry name" value="NUCLEOPORIN-RELATED"/>
    <property type="match status" value="1"/>
</dbReference>
<dbReference type="GO" id="GO:0048046">
    <property type="term" value="C:apoplast"/>
    <property type="evidence" value="ECO:0007669"/>
    <property type="project" value="UniProtKB-SubCell"/>
</dbReference>
<sequence length="183" mass="20091">MAQNSPKLIAKLVILLLALAIIISLAEAKKLKKTKMSLYIQDYSTGPNSTVAAIAGIAGKHWTVTQFGTVYITDDLITETADPNSSQIGRSQGMYVTSGLDGRTLHVSISVVFTGKKYAGSTLELQGAYKHFEHNSEVSVVSGTGKFRFARGYATFETYSWNTTMGHAVLRWNITVLHYTKMY</sequence>
<accession>A0A2P5CMF2</accession>